<keyword evidence="7" id="KW-0238">DNA-binding</keyword>
<dbReference type="Proteomes" id="UP000326759">
    <property type="component" value="Unassembled WGS sequence"/>
</dbReference>
<evidence type="ECO:0000256" key="12">
    <source>
        <dbReference type="PIRSR" id="PIRSR602117-2"/>
    </source>
</evidence>
<dbReference type="Gene3D" id="2.60.40.720">
    <property type="match status" value="1"/>
</dbReference>
<dbReference type="PANTHER" id="PTHR11447">
    <property type="entry name" value="CELLULAR TUMOR ANTIGEN P53"/>
    <property type="match status" value="1"/>
</dbReference>
<dbReference type="OrthoDB" id="5915660at2759"/>
<dbReference type="Pfam" id="PF00870">
    <property type="entry name" value="P53"/>
    <property type="match status" value="1"/>
</dbReference>
<feature type="domain" description="p53 DNA-binding" evidence="14">
    <location>
        <begin position="301"/>
        <end position="486"/>
    </location>
</feature>
<feature type="region of interest" description="Disordered" evidence="13">
    <location>
        <begin position="1"/>
        <end position="25"/>
    </location>
</feature>
<dbReference type="InterPro" id="IPR002117">
    <property type="entry name" value="p53_tumour_suppressor"/>
</dbReference>
<feature type="binding site" evidence="11">
    <location>
        <position position="375"/>
    </location>
    <ligand>
        <name>Zn(2+)</name>
        <dbReference type="ChEBI" id="CHEBI:29105"/>
    </ligand>
</feature>
<evidence type="ECO:0000256" key="1">
    <source>
        <dbReference type="ARBA" id="ARBA00004123"/>
    </source>
</evidence>
<feature type="compositionally biased region" description="Basic and acidic residues" evidence="13">
    <location>
        <begin position="695"/>
        <end position="706"/>
    </location>
</feature>
<evidence type="ECO:0000313" key="15">
    <source>
        <dbReference type="EMBL" id="KAB7495271.1"/>
    </source>
</evidence>
<dbReference type="SUPFAM" id="SSF49417">
    <property type="entry name" value="p53-like transcription factors"/>
    <property type="match status" value="1"/>
</dbReference>
<dbReference type="PANTHER" id="PTHR11447:SF16">
    <property type="entry name" value="P53 PROTEIN LONG FORM VARIANT 1"/>
    <property type="match status" value="1"/>
</dbReference>
<evidence type="ECO:0000256" key="3">
    <source>
        <dbReference type="ARBA" id="ARBA00022703"/>
    </source>
</evidence>
<feature type="region of interest" description="Disordered" evidence="13">
    <location>
        <begin position="184"/>
        <end position="288"/>
    </location>
</feature>
<evidence type="ECO:0000256" key="10">
    <source>
        <dbReference type="ARBA" id="ARBA00023242"/>
    </source>
</evidence>
<feature type="site" description="Interaction with DNA" evidence="12">
    <location>
        <position position="318"/>
    </location>
</feature>
<evidence type="ECO:0000256" key="13">
    <source>
        <dbReference type="SAM" id="MobiDB-lite"/>
    </source>
</evidence>
<keyword evidence="10" id="KW-0539">Nucleus</keyword>
<feature type="compositionally biased region" description="Low complexity" evidence="13">
    <location>
        <begin position="73"/>
        <end position="84"/>
    </location>
</feature>
<dbReference type="GO" id="GO:0046872">
    <property type="term" value="F:metal ion binding"/>
    <property type="evidence" value="ECO:0007669"/>
    <property type="project" value="UniProtKB-KW"/>
</dbReference>
<comment type="caution">
    <text evidence="15">The sequence shown here is derived from an EMBL/GenBank/DDBJ whole genome shotgun (WGS) entry which is preliminary data.</text>
</comment>
<comment type="subcellular location">
    <subcellularLocation>
        <location evidence="1">Nucleus</location>
    </subcellularLocation>
</comment>
<dbReference type="AlphaFoldDB" id="A0A5N5SMH8"/>
<dbReference type="CDD" id="cd08367">
    <property type="entry name" value="P53"/>
    <property type="match status" value="1"/>
</dbReference>
<evidence type="ECO:0000256" key="7">
    <source>
        <dbReference type="ARBA" id="ARBA00023125"/>
    </source>
</evidence>
<feature type="binding site" evidence="11">
    <location>
        <position position="378"/>
    </location>
    <ligand>
        <name>Zn(2+)</name>
        <dbReference type="ChEBI" id="CHEBI:29105"/>
    </ligand>
</feature>
<evidence type="ECO:0000256" key="8">
    <source>
        <dbReference type="ARBA" id="ARBA00023159"/>
    </source>
</evidence>
<evidence type="ECO:0000313" key="16">
    <source>
        <dbReference type="Proteomes" id="UP000326759"/>
    </source>
</evidence>
<evidence type="ECO:0000256" key="4">
    <source>
        <dbReference type="ARBA" id="ARBA00022723"/>
    </source>
</evidence>
<keyword evidence="5 11" id="KW-0862">Zinc</keyword>
<evidence type="ECO:0000256" key="5">
    <source>
        <dbReference type="ARBA" id="ARBA00022833"/>
    </source>
</evidence>
<dbReference type="InterPro" id="IPR008967">
    <property type="entry name" value="p53-like_TF_DNA-bd_sf"/>
</dbReference>
<evidence type="ECO:0000256" key="11">
    <source>
        <dbReference type="PIRSR" id="PIRSR602117-1"/>
    </source>
</evidence>
<dbReference type="EMBL" id="SEYY01022813">
    <property type="protein sequence ID" value="KAB7495271.1"/>
    <property type="molecule type" value="Genomic_DNA"/>
</dbReference>
<keyword evidence="9" id="KW-0804">Transcription</keyword>
<comment type="similarity">
    <text evidence="2">Belongs to the p53 family.</text>
</comment>
<feature type="region of interest" description="Disordered" evidence="13">
    <location>
        <begin position="69"/>
        <end position="94"/>
    </location>
</feature>
<gene>
    <name evidence="15" type="primary">TP53</name>
    <name evidence="15" type="ORF">Anas_09429</name>
</gene>
<keyword evidence="4 11" id="KW-0479">Metal-binding</keyword>
<evidence type="ECO:0000259" key="14">
    <source>
        <dbReference type="Pfam" id="PF00870"/>
    </source>
</evidence>
<dbReference type="GO" id="GO:0000981">
    <property type="term" value="F:DNA-binding transcription factor activity, RNA polymerase II-specific"/>
    <property type="evidence" value="ECO:0007669"/>
    <property type="project" value="TreeGrafter"/>
</dbReference>
<keyword evidence="8" id="KW-0010">Activator</keyword>
<name>A0A5N5SMH8_9CRUS</name>
<dbReference type="PRINTS" id="PR00386">
    <property type="entry name" value="P53SUPPRESSR"/>
</dbReference>
<feature type="compositionally biased region" description="Basic and acidic residues" evidence="13">
    <location>
        <begin position="554"/>
        <end position="568"/>
    </location>
</feature>
<feature type="region of interest" description="Disordered" evidence="13">
    <location>
        <begin position="554"/>
        <end position="602"/>
    </location>
</feature>
<feature type="region of interest" description="Disordered" evidence="13">
    <location>
        <begin position="666"/>
        <end position="745"/>
    </location>
</feature>
<keyword evidence="3" id="KW-0053">Apoptosis</keyword>
<keyword evidence="16" id="KW-1185">Reference proteome</keyword>
<dbReference type="GO" id="GO:0006915">
    <property type="term" value="P:apoptotic process"/>
    <property type="evidence" value="ECO:0007669"/>
    <property type="project" value="UniProtKB-KW"/>
</dbReference>
<feature type="binding site" evidence="11">
    <location>
        <position position="437"/>
    </location>
    <ligand>
        <name>Zn(2+)</name>
        <dbReference type="ChEBI" id="CHEBI:29105"/>
    </ligand>
</feature>
<keyword evidence="6" id="KW-0805">Transcription regulation</keyword>
<proteinExistence type="inferred from homology"/>
<feature type="compositionally biased region" description="Polar residues" evidence="13">
    <location>
        <begin position="273"/>
        <end position="288"/>
    </location>
</feature>
<dbReference type="GO" id="GO:0005634">
    <property type="term" value="C:nucleus"/>
    <property type="evidence" value="ECO:0007669"/>
    <property type="project" value="UniProtKB-SubCell"/>
</dbReference>
<feature type="compositionally biased region" description="Acidic residues" evidence="13">
    <location>
        <begin position="248"/>
        <end position="263"/>
    </location>
</feature>
<accession>A0A5N5SMH8</accession>
<evidence type="ECO:0000256" key="9">
    <source>
        <dbReference type="ARBA" id="ARBA00023163"/>
    </source>
</evidence>
<feature type="compositionally biased region" description="Polar residues" evidence="13">
    <location>
        <begin position="8"/>
        <end position="24"/>
    </location>
</feature>
<dbReference type="InterPro" id="IPR011615">
    <property type="entry name" value="p53_DNA-bd"/>
</dbReference>
<feature type="binding site" evidence="11">
    <location>
        <position position="441"/>
    </location>
    <ligand>
        <name>Zn(2+)</name>
        <dbReference type="ChEBI" id="CHEBI:29105"/>
    </ligand>
</feature>
<sequence>MNLKMNRSKSLGSYSKITSNSDRSSILKKVKGPTIRIKQEIPVPEEEVIQSLNIDENRTFKIEIEDEGEESLELSGVSENSNSPSPSPPPAVVQSKVASNVPIPVPFNGTDPSLQKAKPLSQTFVLNKVLPQQGVAKAGSPIPGIFLIDSRPYQLIPNQVSQNYSARELQGLQLKVLSTIQQQHQQQQKNLQSSSSSPSPSLSVSQQDQNHSPDHETFNTSRSESVQVAAPTPSESDRSYTQESVETQGEEDATMYSEPEYESDSVQNKDQDTQDASGGSQDATNNSADADVLIPNLFNETGAYDFKVLLDPKEDTLKTPTWLVSNITKKLYTNMNKPIPFRVILNKHYPRKRFHLRALAVFKYPMSQRQNVVRCPNHLNPTDCTNIDFPHINHVIRADHPRASYESTSSGRLSVVVPLDFPESRNEAIPILFKFMCHNSCVGGIHRRPMVVLLTLELNEKEVGRFAIDVRVCACPSRDVKTEEKHHIARGLFKNAGHVFESRRNRKRPRNEDANSNDDDEEILYLPVRGTALYNYLKDVKQLYLKHHPDYARRFPDPPDYPDPHSRYADSSNQYEHSQESTEPAEEVHPTDSPQADPLEIPVGNEKSQSLTLNDKSQRVFFLYPNSGAPENTKIYNGDGISIGNIVSPVLHKKVSVKMERLDSEYSVEVGDGVPNNSATSSNSDDKPTKKKNKSQLERSKSDIVRSHLQVVSMPVKEKSTLKVLTGKKKSKKDRNCQDEASEESEKVMLAARVLASHLGSHQFEK</sequence>
<dbReference type="InterPro" id="IPR012346">
    <property type="entry name" value="p53/RUNT-type_TF_DNA-bd_sf"/>
</dbReference>
<evidence type="ECO:0000256" key="6">
    <source>
        <dbReference type="ARBA" id="ARBA00023015"/>
    </source>
</evidence>
<protein>
    <submittedName>
        <fullName evidence="15">Cellular tumor antigen p53</fullName>
    </submittedName>
</protein>
<dbReference type="GO" id="GO:0000978">
    <property type="term" value="F:RNA polymerase II cis-regulatory region sequence-specific DNA binding"/>
    <property type="evidence" value="ECO:0007669"/>
    <property type="project" value="TreeGrafter"/>
</dbReference>
<evidence type="ECO:0000256" key="2">
    <source>
        <dbReference type="ARBA" id="ARBA00006167"/>
    </source>
</evidence>
<reference evidence="15 16" key="1">
    <citation type="journal article" date="2019" name="PLoS Biol.">
        <title>Sex chromosomes control vertical transmission of feminizing Wolbachia symbionts in an isopod.</title>
        <authorList>
            <person name="Becking T."/>
            <person name="Chebbi M.A."/>
            <person name="Giraud I."/>
            <person name="Moumen B."/>
            <person name="Laverre T."/>
            <person name="Caubet Y."/>
            <person name="Peccoud J."/>
            <person name="Gilbert C."/>
            <person name="Cordaux R."/>
        </authorList>
    </citation>
    <scope>NUCLEOTIDE SEQUENCE [LARGE SCALE GENOMIC DNA]</scope>
    <source>
        <strain evidence="15">ANa2</strain>
        <tissue evidence="15">Whole body excluding digestive tract and cuticle</tissue>
    </source>
</reference>
<organism evidence="15 16">
    <name type="scientific">Armadillidium nasatum</name>
    <dbReference type="NCBI Taxonomy" id="96803"/>
    <lineage>
        <taxon>Eukaryota</taxon>
        <taxon>Metazoa</taxon>
        <taxon>Ecdysozoa</taxon>
        <taxon>Arthropoda</taxon>
        <taxon>Crustacea</taxon>
        <taxon>Multicrustacea</taxon>
        <taxon>Malacostraca</taxon>
        <taxon>Eumalacostraca</taxon>
        <taxon>Peracarida</taxon>
        <taxon>Isopoda</taxon>
        <taxon>Oniscidea</taxon>
        <taxon>Crinocheta</taxon>
        <taxon>Armadillidiidae</taxon>
        <taxon>Armadillidium</taxon>
    </lineage>
</organism>
<comment type="cofactor">
    <cofactor evidence="11">
        <name>Zn(2+)</name>
        <dbReference type="ChEBI" id="CHEBI:29105"/>
    </cofactor>
    <text evidence="11">Binds 1 zinc ion per subunit.</text>
</comment>
<feature type="compositionally biased region" description="Low complexity" evidence="13">
    <location>
        <begin position="184"/>
        <end position="209"/>
    </location>
</feature>